<accession>A0A2W1P716</accession>
<feature type="region of interest" description="Disordered" evidence="1">
    <location>
        <begin position="900"/>
        <end position="930"/>
    </location>
</feature>
<dbReference type="PANTHER" id="PTHR31149">
    <property type="entry name" value="EXPRESSED PROTEIN"/>
    <property type="match status" value="1"/>
</dbReference>
<protein>
    <submittedName>
        <fullName evidence="4">Uncharacterized protein</fullName>
    </submittedName>
</protein>
<dbReference type="Pfam" id="PF23197">
    <property type="entry name" value="IG_AIR9"/>
    <property type="match status" value="1"/>
</dbReference>
<comment type="caution">
    <text evidence="4">The sequence shown here is derived from an EMBL/GenBank/DDBJ whole genome shotgun (WGS) entry which is preliminary data.</text>
</comment>
<dbReference type="Gene3D" id="2.60.120.260">
    <property type="entry name" value="Galactose-binding domain-like"/>
    <property type="match status" value="1"/>
</dbReference>
<gene>
    <name evidence="4" type="ORF">CBW46_000565</name>
</gene>
<name>A0A2W1P716_PAEXE</name>
<feature type="domain" description="AIR9-like A9" evidence="3">
    <location>
        <begin position="562"/>
        <end position="637"/>
    </location>
</feature>
<dbReference type="Pfam" id="PF10091">
    <property type="entry name" value="Glycoamylase"/>
    <property type="match status" value="1"/>
</dbReference>
<dbReference type="Proteomes" id="UP000214746">
    <property type="component" value="Unassembled WGS sequence"/>
</dbReference>
<dbReference type="InterPro" id="IPR019282">
    <property type="entry name" value="Glycoamylase-like_cons_dom"/>
</dbReference>
<dbReference type="AlphaFoldDB" id="A0A2W1P716"/>
<dbReference type="OrthoDB" id="5937621at2"/>
<sequence>MSDEELLEYESRHSFLFFWNEANTDPQSPAYGLIRDRAPGDPQMSSVASVGFGLTALVIGAERGWVDKTQAEQRVLGTLNTLLNHAEQLNGFFYHFLDMSTAKRYGTSELSIIDTGIAISGALAAGEYFGGEVKALADRLYRNVDWSWYTDKNPGSNYNQFYMGYSPEKGFSGHWDFYAEQFMLYFLGAASPTHPIDPEMFYDFIRKTASYGNYPTFIHSWFGSLFTHQFSFAWFDLRNKMDREGVDWWNNSVIATKSSRQYSIDNAAKYKTYGPDAWGFTASDGPKGYEGRYGSAPSGFSNEQHIIDGTVTPAGSLGSIVFTPEEVLSTLRHYYTYPNLIGDYGLKDAYNLDVSPEWYGPDVIGIDKGITLLMLENYRSGLVWNLMNQNKYVQSGMKKVGLTEIGSTVIDDFDGNTIGSGWTDGGDEVYRASLTREQTHTGTGALKVEYTKQPGKESAFLELKFSDVQNLSSTDALHAHIYALSATTLLVKLDGESGTIEKQVSVQPGGWSLLDWTFTAEEKAKLGSVNRLMITAAPGKSSGEGTFYLDDLAVKGKAPSASNLWIHGKPIVGETLTANYSYFSPSGAAEGASQIRWLKAADANGSFTPIPGATQRTYTVQKQDAGSCIKFEVTPVTAVDPLTNAALQGNPKQSSPSGRIEVAEPEARSVTITTMPKEVFTSIDDFDGQSIEPNWSDAGDNVFTLSLDNKITPDGGNAMRIDYNKGDKTWPFVEGVADPTQPVFVGDSVTMQVYGKYDFIFKLEEVSGQHEKAFKGDTQGTWQTLSWDISALKHELNDVKRIVFLVEPGAVHVSGTFYLDNLRVNRIVQTDLTTEGSPLIGTAVYGDYEYFNAKGYSEAGTTYRWLRAKTKDGSYEPIKGAAARTYTPTERDKGDYLKFEVRPGADGQPPRGEAVRSAASDSVLKDKKKP</sequence>
<dbReference type="Gene3D" id="1.50.10.140">
    <property type="match status" value="1"/>
</dbReference>
<dbReference type="EMBL" id="NHRJ02000001">
    <property type="protein sequence ID" value="PZE22858.1"/>
    <property type="molecule type" value="Genomic_DNA"/>
</dbReference>
<dbReference type="PANTHER" id="PTHR31149:SF11">
    <property type="entry name" value="187-KDA MICROTUBULE-ASSOCIATED PROTEIN AIR9"/>
    <property type="match status" value="1"/>
</dbReference>
<reference evidence="4" key="1">
    <citation type="submission" date="2018-06" db="EMBL/GenBank/DDBJ databases">
        <title>Paenibacillus xerothermodurans sp. nov. an extremely dry heat resistant spore forming bacterium isolated from the soil of Cape Canaveral, Florida.</title>
        <authorList>
            <person name="Seuylemezian A."/>
            <person name="Kaur N."/>
            <person name="Patil P."/>
            <person name="Patil P."/>
            <person name="Mayilraj S."/>
            <person name="Vaishampayan P."/>
        </authorList>
    </citation>
    <scope>NUCLEOTIDE SEQUENCE [LARGE SCALE GENOMIC DNA]</scope>
    <source>
        <strain evidence="4">ATCC 27380</strain>
    </source>
</reference>
<proteinExistence type="predicted"/>
<evidence type="ECO:0000256" key="1">
    <source>
        <dbReference type="SAM" id="MobiDB-lite"/>
    </source>
</evidence>
<evidence type="ECO:0000259" key="3">
    <source>
        <dbReference type="Pfam" id="PF23197"/>
    </source>
</evidence>
<organism evidence="4 5">
    <name type="scientific">Paenibacillus xerothermodurans</name>
    <dbReference type="NCBI Taxonomy" id="1977292"/>
    <lineage>
        <taxon>Bacteria</taxon>
        <taxon>Bacillati</taxon>
        <taxon>Bacillota</taxon>
        <taxon>Bacilli</taxon>
        <taxon>Bacillales</taxon>
        <taxon>Paenibacillaceae</taxon>
        <taxon>Paenibacillus</taxon>
    </lineage>
</organism>
<dbReference type="InterPro" id="IPR056284">
    <property type="entry name" value="AIR9-like_A9"/>
</dbReference>
<evidence type="ECO:0000313" key="4">
    <source>
        <dbReference type="EMBL" id="PZE22858.1"/>
    </source>
</evidence>
<dbReference type="Gene3D" id="2.60.40.2700">
    <property type="match status" value="2"/>
</dbReference>
<evidence type="ECO:0000259" key="2">
    <source>
        <dbReference type="Pfam" id="PF10091"/>
    </source>
</evidence>
<feature type="domain" description="Glycoamylase-like" evidence="2">
    <location>
        <begin position="174"/>
        <end position="390"/>
    </location>
</feature>
<evidence type="ECO:0000313" key="5">
    <source>
        <dbReference type="Proteomes" id="UP000214746"/>
    </source>
</evidence>
<keyword evidence="5" id="KW-1185">Reference proteome</keyword>